<geneLocation type="mitochondrion" evidence="4"/>
<keyword evidence="4" id="KW-0496">Mitochondrion</keyword>
<evidence type="ECO:0000313" key="4">
    <source>
        <dbReference type="EMBL" id="AXO78653.1"/>
    </source>
</evidence>
<reference evidence="4" key="1">
    <citation type="journal article" date="2018" name="PeerJ">
        <title>Complete paternally inherited mitogenomes of two freshwater mussels Unio pictorum and Sinanodonta woodiana (Bivalvia: Unionidae).</title>
        <authorList>
            <person name="Burzynski A."/>
            <person name="Soroka M."/>
        </authorList>
    </citation>
    <scope>NUCLEOTIDE SEQUENCE</scope>
    <source>
        <strain evidence="4">AW10</strain>
        <strain evidence="3">AW5</strain>
    </source>
</reference>
<keyword evidence="2" id="KW-1133">Transmembrane helix</keyword>
<dbReference type="EMBL" id="MH349359">
    <property type="protein sequence ID" value="AXO78653.1"/>
    <property type="molecule type" value="Genomic_DNA"/>
</dbReference>
<dbReference type="AlphaFoldDB" id="A0A346HGW7"/>
<sequence>MCNMISTLAKWFLNHFSLLLSFSMFLAFLALSLTRFIYFFEFKLFKKFVSFMTEGNWYSEKSGEVVKSEVSGDNKTALGGQEIVNDPGNISDTSSLKDSVPLKTGDIGSLKDMIKESINEGIKEALKDIIVKETKKKKEKVVKTEVPKKSKKTSTKNDEVTVYVSGVVMEDGNIVKKKKGSSKKEDSKKEDTIKEETPKG</sequence>
<dbReference type="EMBL" id="MH349356">
    <property type="protein sequence ID" value="AXO78610.1"/>
    <property type="molecule type" value="Genomic_DNA"/>
</dbReference>
<name>A0A346HGW7_SINWO</name>
<organism evidence="4">
    <name type="scientific">Sinanodonta woodiana</name>
    <name type="common">Chinese pond mussel</name>
    <name type="synonym">Anodonta woodiana</name>
    <dbReference type="NCBI Taxonomy" id="1069815"/>
    <lineage>
        <taxon>Eukaryota</taxon>
        <taxon>Metazoa</taxon>
        <taxon>Spiralia</taxon>
        <taxon>Lophotrochozoa</taxon>
        <taxon>Mollusca</taxon>
        <taxon>Bivalvia</taxon>
        <taxon>Autobranchia</taxon>
        <taxon>Heteroconchia</taxon>
        <taxon>Palaeoheterodonta</taxon>
        <taxon>Unionida</taxon>
        <taxon>Unionoidea</taxon>
        <taxon>Unionidae</taxon>
        <taxon>Unioninae</taxon>
        <taxon>Sinanodonta</taxon>
    </lineage>
</organism>
<feature type="compositionally biased region" description="Basic and acidic residues" evidence="1">
    <location>
        <begin position="182"/>
        <end position="200"/>
    </location>
</feature>
<feature type="transmembrane region" description="Helical" evidence="2">
    <location>
        <begin position="16"/>
        <end position="38"/>
    </location>
</feature>
<proteinExistence type="predicted"/>
<evidence type="ECO:0000256" key="2">
    <source>
        <dbReference type="SAM" id="Phobius"/>
    </source>
</evidence>
<protein>
    <submittedName>
        <fullName evidence="4">M-ORF2</fullName>
    </submittedName>
</protein>
<keyword evidence="2" id="KW-0472">Membrane</keyword>
<evidence type="ECO:0000256" key="1">
    <source>
        <dbReference type="SAM" id="MobiDB-lite"/>
    </source>
</evidence>
<keyword evidence="2" id="KW-0812">Transmembrane</keyword>
<evidence type="ECO:0000313" key="3">
    <source>
        <dbReference type="EMBL" id="AXO78610.1"/>
    </source>
</evidence>
<feature type="region of interest" description="Disordered" evidence="1">
    <location>
        <begin position="174"/>
        <end position="200"/>
    </location>
</feature>
<accession>A0A346HGW7</accession>